<keyword evidence="3" id="KW-0677">Repeat</keyword>
<dbReference type="Pfam" id="PF24681">
    <property type="entry name" value="Kelch_KLHDC2_KLHL20_DRC7"/>
    <property type="match status" value="2"/>
</dbReference>
<evidence type="ECO:0000256" key="5">
    <source>
        <dbReference type="SAM" id="Coils"/>
    </source>
</evidence>
<dbReference type="GO" id="GO:0006869">
    <property type="term" value="P:lipid transport"/>
    <property type="evidence" value="ECO:0007669"/>
    <property type="project" value="TreeGrafter"/>
</dbReference>
<dbReference type="InterPro" id="IPR015915">
    <property type="entry name" value="Kelch-typ_b-propeller"/>
</dbReference>
<evidence type="ECO:0000256" key="1">
    <source>
        <dbReference type="ARBA" id="ARBA00005567"/>
    </source>
</evidence>
<feature type="coiled-coil region" evidence="5">
    <location>
        <begin position="615"/>
        <end position="656"/>
    </location>
</feature>
<name>A0AAV8SJK1_9ROSI</name>
<dbReference type="SUPFAM" id="SSF47027">
    <property type="entry name" value="Acyl-CoA binding protein"/>
    <property type="match status" value="1"/>
</dbReference>
<evidence type="ECO:0000256" key="4">
    <source>
        <dbReference type="ARBA" id="ARBA00023121"/>
    </source>
</evidence>
<dbReference type="FunFam" id="2.120.10.80:FF:000089">
    <property type="entry name" value="Acyl-CoA-binding domain-containing protein 4"/>
    <property type="match status" value="1"/>
</dbReference>
<evidence type="ECO:0000313" key="7">
    <source>
        <dbReference type="EMBL" id="KAJ8752466.1"/>
    </source>
</evidence>
<dbReference type="PROSITE" id="PS51228">
    <property type="entry name" value="ACB_2"/>
    <property type="match status" value="1"/>
</dbReference>
<keyword evidence="2" id="KW-0880">Kelch repeat</keyword>
<dbReference type="EMBL" id="JAIWQS010000010">
    <property type="protein sequence ID" value="KAJ8752466.1"/>
    <property type="molecule type" value="Genomic_DNA"/>
</dbReference>
<feature type="domain" description="ACB" evidence="6">
    <location>
        <begin position="14"/>
        <end position="108"/>
    </location>
</feature>
<gene>
    <name evidence="7" type="ORF">K2173_004754</name>
</gene>
<keyword evidence="5" id="KW-0175">Coiled coil</keyword>
<dbReference type="FunFam" id="2.120.10.80:FF:000098">
    <property type="entry name" value="Acyl-CoA-binding domain-containing protein 4"/>
    <property type="match status" value="1"/>
</dbReference>
<dbReference type="AlphaFoldDB" id="A0AAV8SJK1"/>
<dbReference type="InterPro" id="IPR000582">
    <property type="entry name" value="Acyl-CoA-binding_protein"/>
</dbReference>
<dbReference type="InterPro" id="IPR056819">
    <property type="entry name" value="ACBP4-6_C"/>
</dbReference>
<accession>A0AAV8SJK1</accession>
<dbReference type="SUPFAM" id="SSF117281">
    <property type="entry name" value="Kelch motif"/>
    <property type="match status" value="1"/>
</dbReference>
<dbReference type="InterPro" id="IPR014352">
    <property type="entry name" value="FERM/acyl-CoA-bd_prot_sf"/>
</dbReference>
<sequence length="678" mass="73996">MTAAMARASSGLAYPQRFYAAATYAGFDGSPSAVNSISSRFKSDTALLLYALYQQATVGPCSGPKPSAWNAVEQSKWKSWQGLGDMASTEAMRLFVKILEEEQPGWYSRASNFVSTSVTDMQTNHVSKADPAENGNSFLEAKTISTENGSFEETHDKDVVLEGLGAVAIYDQWIAPTTSGQRPKARYEHGAAVIEDKMYICGGNHNGRYLSDLHVLDMRSWTWSKIDAKVEVEAESQESSPASLTSCAGHSLIPWENKLLSIAGHRKDPSETMEVKAFDLRTFTWSTLKTYGKAPVSRGGQSATLVGTSIVVFGGQNTKRTLLNDLHILDLETMTWDEIDAIGLPPSPRSDHTAAVQADRYLLIFGGGSHATCFNDLHVLDLQAMEWTRPTQQGDIPSARAGHAGVTVGENWFIVGGGDNKSGVSETVVLNMSTLVWSVVTSVQGRVPVASEGLTLAVSSHSGEDILVSFGGYNGRYNNEVNVLKPSHKSTLRSKIVETPVPDSVSAVHNATNGTRDPESEFEVGQEGKIREIVMDNADIEPMQKSRARGSRENIIATLKAENEELESSLNKEKLQNLQLKTELAEADTRNTDLYKELQSVRGQLASEQSRCFKLEVDVAELRQKLQTMETLEKELELLQRQKAASEQAALNAKQRQGSGGVWGWLAGTPDNLKENDA</sequence>
<dbReference type="PANTHER" id="PTHR46093">
    <property type="entry name" value="ACYL-COA-BINDING DOMAIN-CONTAINING PROTEIN 5"/>
    <property type="match status" value="1"/>
</dbReference>
<evidence type="ECO:0000313" key="8">
    <source>
        <dbReference type="Proteomes" id="UP001159364"/>
    </source>
</evidence>
<dbReference type="Proteomes" id="UP001159364">
    <property type="component" value="Linkage Group LG10"/>
</dbReference>
<reference evidence="7 8" key="1">
    <citation type="submission" date="2021-09" db="EMBL/GenBank/DDBJ databases">
        <title>Genomic insights and catalytic innovation underlie evolution of tropane alkaloids biosynthesis.</title>
        <authorList>
            <person name="Wang Y.-J."/>
            <person name="Tian T."/>
            <person name="Huang J.-P."/>
            <person name="Huang S.-X."/>
        </authorList>
    </citation>
    <scope>NUCLEOTIDE SEQUENCE [LARGE SCALE GENOMIC DNA]</scope>
    <source>
        <strain evidence="7">KIB-2018</strain>
        <tissue evidence="7">Leaf</tissue>
    </source>
</reference>
<dbReference type="Gene3D" id="2.120.10.80">
    <property type="entry name" value="Kelch-type beta propeller"/>
    <property type="match status" value="2"/>
</dbReference>
<dbReference type="Pfam" id="PF00887">
    <property type="entry name" value="ACBP"/>
    <property type="match status" value="1"/>
</dbReference>
<dbReference type="InterPro" id="IPR035984">
    <property type="entry name" value="Acyl-CoA-binding_sf"/>
</dbReference>
<evidence type="ECO:0000256" key="3">
    <source>
        <dbReference type="ARBA" id="ARBA00022737"/>
    </source>
</evidence>
<dbReference type="GO" id="GO:0005829">
    <property type="term" value="C:cytosol"/>
    <property type="evidence" value="ECO:0007669"/>
    <property type="project" value="TreeGrafter"/>
</dbReference>
<organism evidence="7 8">
    <name type="scientific">Erythroxylum novogranatense</name>
    <dbReference type="NCBI Taxonomy" id="1862640"/>
    <lineage>
        <taxon>Eukaryota</taxon>
        <taxon>Viridiplantae</taxon>
        <taxon>Streptophyta</taxon>
        <taxon>Embryophyta</taxon>
        <taxon>Tracheophyta</taxon>
        <taxon>Spermatophyta</taxon>
        <taxon>Magnoliopsida</taxon>
        <taxon>eudicotyledons</taxon>
        <taxon>Gunneridae</taxon>
        <taxon>Pentapetalae</taxon>
        <taxon>rosids</taxon>
        <taxon>fabids</taxon>
        <taxon>Malpighiales</taxon>
        <taxon>Erythroxylaceae</taxon>
        <taxon>Erythroxylum</taxon>
    </lineage>
</organism>
<feature type="coiled-coil region" evidence="5">
    <location>
        <begin position="556"/>
        <end position="590"/>
    </location>
</feature>
<dbReference type="Gene3D" id="1.20.80.10">
    <property type="match status" value="1"/>
</dbReference>
<protein>
    <recommendedName>
        <fullName evidence="6">ACB domain-containing protein</fullName>
    </recommendedName>
</protein>
<proteinExistence type="inferred from homology"/>
<comment type="similarity">
    <text evidence="1">Belongs to the ACBP family.</text>
</comment>
<evidence type="ECO:0000256" key="2">
    <source>
        <dbReference type="ARBA" id="ARBA00022441"/>
    </source>
</evidence>
<evidence type="ECO:0000259" key="6">
    <source>
        <dbReference type="PROSITE" id="PS51228"/>
    </source>
</evidence>
<keyword evidence="8" id="KW-1185">Reference proteome</keyword>
<dbReference type="GO" id="GO:0000062">
    <property type="term" value="F:fatty-acyl-CoA binding"/>
    <property type="evidence" value="ECO:0007669"/>
    <property type="project" value="InterPro"/>
</dbReference>
<comment type="caution">
    <text evidence="7">The sequence shown here is derived from an EMBL/GenBank/DDBJ whole genome shotgun (WGS) entry which is preliminary data.</text>
</comment>
<dbReference type="PANTHER" id="PTHR46093:SF3">
    <property type="entry name" value="ACYL-COA-BINDING DOMAIN-CONTAINING PROTEIN 4"/>
    <property type="match status" value="1"/>
</dbReference>
<dbReference type="Pfam" id="PF24922">
    <property type="entry name" value="ACBP4_C"/>
    <property type="match status" value="1"/>
</dbReference>
<keyword evidence="4" id="KW-0446">Lipid-binding</keyword>